<organism evidence="1 2">
    <name type="scientific">Xylaria curta</name>
    <dbReference type="NCBI Taxonomy" id="42375"/>
    <lineage>
        <taxon>Eukaryota</taxon>
        <taxon>Fungi</taxon>
        <taxon>Dikarya</taxon>
        <taxon>Ascomycota</taxon>
        <taxon>Pezizomycotina</taxon>
        <taxon>Sordariomycetes</taxon>
        <taxon>Xylariomycetidae</taxon>
        <taxon>Xylariales</taxon>
        <taxon>Xylariaceae</taxon>
        <taxon>Xylaria</taxon>
    </lineage>
</organism>
<keyword evidence="2" id="KW-1185">Reference proteome</keyword>
<evidence type="ECO:0000313" key="2">
    <source>
        <dbReference type="Proteomes" id="UP001143856"/>
    </source>
</evidence>
<protein>
    <submittedName>
        <fullName evidence="1">Uncharacterized protein</fullName>
    </submittedName>
</protein>
<gene>
    <name evidence="1" type="ORF">NUW58_g9605</name>
</gene>
<name>A0ACC1MUS0_9PEZI</name>
<dbReference type="Proteomes" id="UP001143856">
    <property type="component" value="Unassembled WGS sequence"/>
</dbReference>
<accession>A0ACC1MUS0</accession>
<dbReference type="EMBL" id="JAPDGR010003576">
    <property type="protein sequence ID" value="KAJ2970740.1"/>
    <property type="molecule type" value="Genomic_DNA"/>
</dbReference>
<reference evidence="1" key="1">
    <citation type="submission" date="2022-10" db="EMBL/GenBank/DDBJ databases">
        <title>Genome Sequence of Xylaria curta.</title>
        <authorList>
            <person name="Buettner E."/>
        </authorList>
    </citation>
    <scope>NUCLEOTIDE SEQUENCE</scope>
    <source>
        <strain evidence="1">Babe10</strain>
    </source>
</reference>
<comment type="caution">
    <text evidence="1">The sequence shown here is derived from an EMBL/GenBank/DDBJ whole genome shotgun (WGS) entry which is preliminary data.</text>
</comment>
<sequence>MTTWLRVLALSVHPGGIQTNLSQYTTPEEMAAFIADEEALRQVKSIPQGAATQVWAATAPVWEGKGGKYLEDVKVAEPSSGRVSTIGDGYGAHAYDPVNEEKLWKLSLELVKLENP</sequence>
<proteinExistence type="predicted"/>
<evidence type="ECO:0000313" key="1">
    <source>
        <dbReference type="EMBL" id="KAJ2970740.1"/>
    </source>
</evidence>